<feature type="region of interest" description="Disordered" evidence="6">
    <location>
        <begin position="242"/>
        <end position="472"/>
    </location>
</feature>
<dbReference type="InterPro" id="IPR003029">
    <property type="entry name" value="S1_domain"/>
</dbReference>
<keyword evidence="8" id="KW-0396">Initiation factor</keyword>
<feature type="compositionally biased region" description="Acidic residues" evidence="6">
    <location>
        <begin position="335"/>
        <end position="349"/>
    </location>
</feature>
<dbReference type="Proteomes" id="UP001595696">
    <property type="component" value="Unassembled WGS sequence"/>
</dbReference>
<keyword evidence="9" id="KW-1185">Reference proteome</keyword>
<feature type="compositionally biased region" description="Basic and acidic residues" evidence="6">
    <location>
        <begin position="246"/>
        <end position="272"/>
    </location>
</feature>
<feature type="compositionally biased region" description="Acidic residues" evidence="6">
    <location>
        <begin position="375"/>
        <end position="388"/>
    </location>
</feature>
<feature type="compositionally biased region" description="Low complexity" evidence="6">
    <location>
        <begin position="1257"/>
        <end position="1278"/>
    </location>
</feature>
<dbReference type="EMBL" id="JBHSAX010000033">
    <property type="protein sequence ID" value="MFC3966288.1"/>
    <property type="molecule type" value="Genomic_DNA"/>
</dbReference>
<dbReference type="NCBIfam" id="TIGR00757">
    <property type="entry name" value="RNaseEG"/>
    <property type="match status" value="1"/>
</dbReference>
<keyword evidence="3" id="KW-0378">Hydrolase</keyword>
<feature type="compositionally biased region" description="Low complexity" evidence="6">
    <location>
        <begin position="1044"/>
        <end position="1091"/>
    </location>
</feature>
<keyword evidence="5" id="KW-0694">RNA-binding</keyword>
<evidence type="ECO:0000313" key="9">
    <source>
        <dbReference type="Proteomes" id="UP001595696"/>
    </source>
</evidence>
<evidence type="ECO:0000256" key="6">
    <source>
        <dbReference type="SAM" id="MobiDB-lite"/>
    </source>
</evidence>
<evidence type="ECO:0000313" key="8">
    <source>
        <dbReference type="EMBL" id="MFC3966288.1"/>
    </source>
</evidence>
<feature type="compositionally biased region" description="Basic residues" evidence="6">
    <location>
        <begin position="1021"/>
        <end position="1030"/>
    </location>
</feature>
<organism evidence="8 9">
    <name type="scientific">Nocardia jiangsuensis</name>
    <dbReference type="NCBI Taxonomy" id="1691563"/>
    <lineage>
        <taxon>Bacteria</taxon>
        <taxon>Bacillati</taxon>
        <taxon>Actinomycetota</taxon>
        <taxon>Actinomycetes</taxon>
        <taxon>Mycobacteriales</taxon>
        <taxon>Nocardiaceae</taxon>
        <taxon>Nocardia</taxon>
    </lineage>
</organism>
<proteinExistence type="predicted"/>
<feature type="compositionally biased region" description="Low complexity" evidence="6">
    <location>
        <begin position="132"/>
        <end position="168"/>
    </location>
</feature>
<feature type="compositionally biased region" description="Basic residues" evidence="6">
    <location>
        <begin position="395"/>
        <end position="404"/>
    </location>
</feature>
<feature type="compositionally biased region" description="Low complexity" evidence="6">
    <location>
        <begin position="1214"/>
        <end position="1231"/>
    </location>
</feature>
<gene>
    <name evidence="8" type="ORF">ACFO0B_30240</name>
</gene>
<evidence type="ECO:0000256" key="4">
    <source>
        <dbReference type="ARBA" id="ARBA00022842"/>
    </source>
</evidence>
<evidence type="ECO:0000256" key="2">
    <source>
        <dbReference type="ARBA" id="ARBA00022723"/>
    </source>
</evidence>
<feature type="compositionally biased region" description="Basic and acidic residues" evidence="6">
    <location>
        <begin position="350"/>
        <end position="374"/>
    </location>
</feature>
<evidence type="ECO:0000256" key="1">
    <source>
        <dbReference type="ARBA" id="ARBA00001946"/>
    </source>
</evidence>
<dbReference type="InterPro" id="IPR019307">
    <property type="entry name" value="RNA-bd_AU-1/RNase_E/G"/>
</dbReference>
<dbReference type="Pfam" id="PF04760">
    <property type="entry name" value="IF2_N"/>
    <property type="match status" value="1"/>
</dbReference>
<dbReference type="Gene3D" id="2.40.50.140">
    <property type="entry name" value="Nucleic acid-binding proteins"/>
    <property type="match status" value="1"/>
</dbReference>
<dbReference type="PROSITE" id="PS50126">
    <property type="entry name" value="S1"/>
    <property type="match status" value="1"/>
</dbReference>
<feature type="compositionally biased region" description="Low complexity" evidence="6">
    <location>
        <begin position="1182"/>
        <end position="1202"/>
    </location>
</feature>
<dbReference type="SUPFAM" id="SSF50249">
    <property type="entry name" value="Nucleic acid-binding proteins"/>
    <property type="match status" value="1"/>
</dbReference>
<dbReference type="RefSeq" id="WP_378616869.1">
    <property type="nucleotide sequence ID" value="NZ_JBHSAX010000033.1"/>
</dbReference>
<dbReference type="CDD" id="cd04453">
    <property type="entry name" value="S1_RNase_E"/>
    <property type="match status" value="1"/>
</dbReference>
<dbReference type="Gene3D" id="1.10.10.2480">
    <property type="match status" value="1"/>
</dbReference>
<feature type="compositionally biased region" description="Basic and acidic residues" evidence="6">
    <location>
        <begin position="1092"/>
        <end position="1103"/>
    </location>
</feature>
<feature type="domain" description="S1 motif" evidence="7">
    <location>
        <begin position="526"/>
        <end position="609"/>
    </location>
</feature>
<dbReference type="InterPro" id="IPR006847">
    <property type="entry name" value="IF2_N"/>
</dbReference>
<feature type="region of interest" description="Disordered" evidence="6">
    <location>
        <begin position="44"/>
        <end position="220"/>
    </location>
</feature>
<feature type="compositionally biased region" description="Acidic residues" evidence="6">
    <location>
        <begin position="295"/>
        <end position="315"/>
    </location>
</feature>
<dbReference type="InterPro" id="IPR004659">
    <property type="entry name" value="RNase_E/G"/>
</dbReference>
<keyword evidence="8" id="KW-0648">Protein biosynthesis</keyword>
<sequence length="1298" mass="135886">MAEKEPLHTTKQDAEELPERIRVHALAKLLGTTSKRILAKLTELGSEARSAQSNVDRDVAHSVRQAFAEPDAEEAPGDAPAVAEPASAREPASAEPQGETAAGGASAAGAPAVADPLAGAGGRPTRRRRATRAATAEPTAGQPGAATTAEAAGPGTTTGDSGAGTTTGNQPAGTAAGESRVDNRGGDSGAEVTAAGDPDAPAPRTGASAHGSLFTHLETPEEPVAAYDAAAVAVPLFQAPDAAAAEEERKRRRAEREAAKRSREEERAREEAAQQARAEQAEDDRRAEQARAEQVPDDDEDDDRESGEHGDDDDDQPRRRRRGRRGRGRGRGEQNSDDDERAESDDDDQRGDREDDPDGRAGDDRDRADAAKADDGDDSDDDDDDESGVPEGATRRRRRRRRRKVGGDAESGDAAAEDDPPNTVVHEREPRAKSRKPVDEVQGISGSTRLEAKRQRRRDGREAGRRRPPILTESEFLARREAVDRVMVVREKSFPDHPTATQVAVLEDDILVEHFVTSTGQASMVGNVYLGKVQNVLPSMEAAFVDIGRGRNGVLYAGEVNWEAAKLGGRERKIEQALRPGDQVLVQVSKDPVGHKGARLTTQISLAGRFLVYVPSGTSAGISRKLPDTERKRLKEILRDIVPDDAGVIIRTASEGVSAAELARDVERLQAAWRTIEEAAKGGSGAPKTLYEEPDLLVKVVRDLFNEDFSNLVIEGDRAWSTVENYVRTVAPDMLSRVHRHDNGNVDAFQTYRIDEQLAKALDRKVWLPSGGTLVIDRTEAMTVVDVNTGKFTGSGGSNLEETVTRNNLEAAEEIVRQMRLRDIGGMIVVDFIDMVLESNRDLVLRRLTEALGRDRTRHQVSEVTSLGLVQMTRKKLGTGLVEAFSTTCEHCHGRGILVHSYPVEGGSAPEEGGGGRGGRSGESGSRRRRGRDKGAPAPATSGNGAAQPETEEELAARRAHPVALAMAAAHQGDEVLASDVADGADDAAVTPSGPDVAVVIGAGTTGPDAGDDAEHVPTGRGRRRSRRASRGAGRAGAEERTATEQVASESATTAQVAAEQAAAEQTAAEQTAGEQTAGGQAAGGQAATERTATEHAATERTVGEPLAAGEATGEADPATSSAIEPGDGPSAADVAEVAAEVAAGQRAADATAREAAESADEPDAEESGADASVEDARQREAGAAAAAPEPAAAAGEAADAARSAMEPGDAPSAAAVAAVADEVNGASAPASRRRRVARSAAAPSTDSTGAVFVLSGAAPAAEPAPADPVGEEAVQVPHGRRRRRAVGRPAGPPVDGE</sequence>
<dbReference type="GO" id="GO:0003743">
    <property type="term" value="F:translation initiation factor activity"/>
    <property type="evidence" value="ECO:0007669"/>
    <property type="project" value="UniProtKB-KW"/>
</dbReference>
<feature type="compositionally biased region" description="Gly residues" evidence="6">
    <location>
        <begin position="912"/>
        <end position="922"/>
    </location>
</feature>
<dbReference type="SMART" id="SM00316">
    <property type="entry name" value="S1"/>
    <property type="match status" value="1"/>
</dbReference>
<comment type="caution">
    <text evidence="8">The sequence shown here is derived from an EMBL/GenBank/DDBJ whole genome shotgun (WGS) entry which is preliminary data.</text>
</comment>
<feature type="compositionally biased region" description="Basic residues" evidence="6">
    <location>
        <begin position="318"/>
        <end position="329"/>
    </location>
</feature>
<feature type="compositionally biased region" description="Acidic residues" evidence="6">
    <location>
        <begin position="1158"/>
        <end position="1169"/>
    </location>
</feature>
<dbReference type="Pfam" id="PF10150">
    <property type="entry name" value="RNase_E_G"/>
    <property type="match status" value="1"/>
</dbReference>
<protein>
    <submittedName>
        <fullName evidence="8">Translation initiation factor IF-2 N-terminal domain-containing protein</fullName>
    </submittedName>
</protein>
<keyword evidence="2" id="KW-0479">Metal-binding</keyword>
<feature type="compositionally biased region" description="Low complexity" evidence="6">
    <location>
        <begin position="77"/>
        <end position="118"/>
    </location>
</feature>
<feature type="region of interest" description="Disordered" evidence="6">
    <location>
        <begin position="1003"/>
        <end position="1298"/>
    </location>
</feature>
<feature type="compositionally biased region" description="Basic and acidic residues" evidence="6">
    <location>
        <begin position="425"/>
        <end position="439"/>
    </location>
</feature>
<evidence type="ECO:0000256" key="3">
    <source>
        <dbReference type="ARBA" id="ARBA00022801"/>
    </source>
</evidence>
<feature type="compositionally biased region" description="Basic and acidic residues" evidence="6">
    <location>
        <begin position="279"/>
        <end position="291"/>
    </location>
</feature>
<feature type="compositionally biased region" description="Low complexity" evidence="6">
    <location>
        <begin position="1132"/>
        <end position="1151"/>
    </location>
</feature>
<feature type="region of interest" description="Disordered" evidence="6">
    <location>
        <begin position="903"/>
        <end position="959"/>
    </location>
</feature>
<dbReference type="PANTHER" id="PTHR30001">
    <property type="entry name" value="RIBONUCLEASE"/>
    <property type="match status" value="1"/>
</dbReference>
<name>A0ABV8E2D5_9NOCA</name>
<dbReference type="InterPro" id="IPR012340">
    <property type="entry name" value="NA-bd_OB-fold"/>
</dbReference>
<comment type="cofactor">
    <cofactor evidence="1">
        <name>Mg(2+)</name>
        <dbReference type="ChEBI" id="CHEBI:18420"/>
    </cofactor>
</comment>
<evidence type="ECO:0000259" key="7">
    <source>
        <dbReference type="PROSITE" id="PS50126"/>
    </source>
</evidence>
<keyword evidence="4" id="KW-0460">Magnesium</keyword>
<dbReference type="PANTHER" id="PTHR30001:SF0">
    <property type="entry name" value="RIBONUCLEASE G"/>
    <property type="match status" value="1"/>
</dbReference>
<evidence type="ECO:0000256" key="5">
    <source>
        <dbReference type="ARBA" id="ARBA00022884"/>
    </source>
</evidence>
<accession>A0ABV8E2D5</accession>
<reference evidence="9" key="1">
    <citation type="journal article" date="2019" name="Int. J. Syst. Evol. Microbiol.">
        <title>The Global Catalogue of Microorganisms (GCM) 10K type strain sequencing project: providing services to taxonomists for standard genome sequencing and annotation.</title>
        <authorList>
            <consortium name="The Broad Institute Genomics Platform"/>
            <consortium name="The Broad Institute Genome Sequencing Center for Infectious Disease"/>
            <person name="Wu L."/>
            <person name="Ma J."/>
        </authorList>
    </citation>
    <scope>NUCLEOTIDE SEQUENCE [LARGE SCALE GENOMIC DNA]</scope>
    <source>
        <strain evidence="9">CGMCC 4.7330</strain>
    </source>
</reference>